<name>A0ABD0JB85_9CAEN</name>
<accession>A0ABD0JB85</accession>
<feature type="domain" description="Peptidase M12B" evidence="2">
    <location>
        <begin position="181"/>
        <end position="387"/>
    </location>
</feature>
<feature type="non-terminal residue" evidence="3">
    <location>
        <position position="436"/>
    </location>
</feature>
<organism evidence="3 4">
    <name type="scientific">Batillaria attramentaria</name>
    <dbReference type="NCBI Taxonomy" id="370345"/>
    <lineage>
        <taxon>Eukaryota</taxon>
        <taxon>Metazoa</taxon>
        <taxon>Spiralia</taxon>
        <taxon>Lophotrochozoa</taxon>
        <taxon>Mollusca</taxon>
        <taxon>Gastropoda</taxon>
        <taxon>Caenogastropoda</taxon>
        <taxon>Sorbeoconcha</taxon>
        <taxon>Cerithioidea</taxon>
        <taxon>Batillariidae</taxon>
        <taxon>Batillaria</taxon>
    </lineage>
</organism>
<keyword evidence="1" id="KW-0862">Zinc</keyword>
<protein>
    <recommendedName>
        <fullName evidence="2">Peptidase M12B domain-containing protein</fullName>
    </recommendedName>
</protein>
<dbReference type="Gene3D" id="3.40.390.10">
    <property type="entry name" value="Collagenase (Catalytic Domain)"/>
    <property type="match status" value="1"/>
</dbReference>
<dbReference type="PROSITE" id="PS50215">
    <property type="entry name" value="ADAM_MEPRO"/>
    <property type="match status" value="1"/>
</dbReference>
<evidence type="ECO:0000256" key="1">
    <source>
        <dbReference type="PROSITE-ProRule" id="PRU00276"/>
    </source>
</evidence>
<keyword evidence="1" id="KW-0479">Metal-binding</keyword>
<dbReference type="InterPro" id="IPR024079">
    <property type="entry name" value="MetalloPept_cat_dom_sf"/>
</dbReference>
<evidence type="ECO:0000259" key="2">
    <source>
        <dbReference type="PROSITE" id="PS50215"/>
    </source>
</evidence>
<dbReference type="PANTHER" id="PTHR11905:SF159">
    <property type="entry name" value="ADAM METALLOPROTEASE"/>
    <property type="match status" value="1"/>
</dbReference>
<feature type="binding site" evidence="1">
    <location>
        <position position="330"/>
    </location>
    <ligand>
        <name>Zn(2+)</name>
        <dbReference type="ChEBI" id="CHEBI:29105"/>
        <note>catalytic</note>
    </ligand>
</feature>
<comment type="caution">
    <text evidence="3">The sequence shown here is derived from an EMBL/GenBank/DDBJ whole genome shotgun (WGS) entry which is preliminary data.</text>
</comment>
<feature type="active site" evidence="1">
    <location>
        <position position="331"/>
    </location>
</feature>
<dbReference type="GO" id="GO:0046872">
    <property type="term" value="F:metal ion binding"/>
    <property type="evidence" value="ECO:0007669"/>
    <property type="project" value="UniProtKB-KW"/>
</dbReference>
<gene>
    <name evidence="3" type="ORF">BaRGS_00036537</name>
</gene>
<reference evidence="3 4" key="1">
    <citation type="journal article" date="2023" name="Sci. Data">
        <title>Genome assembly of the Korean intertidal mud-creeper Batillaria attramentaria.</title>
        <authorList>
            <person name="Patra A.K."/>
            <person name="Ho P.T."/>
            <person name="Jun S."/>
            <person name="Lee S.J."/>
            <person name="Kim Y."/>
            <person name="Won Y.J."/>
        </authorList>
    </citation>
    <scope>NUCLEOTIDE SEQUENCE [LARGE SCALE GENOMIC DNA]</scope>
    <source>
        <strain evidence="3">Wonlab-2016</strain>
    </source>
</reference>
<evidence type="ECO:0000313" key="4">
    <source>
        <dbReference type="Proteomes" id="UP001519460"/>
    </source>
</evidence>
<dbReference type="EMBL" id="JACVVK020000517">
    <property type="protein sequence ID" value="KAK7469471.1"/>
    <property type="molecule type" value="Genomic_DNA"/>
</dbReference>
<dbReference type="Pfam" id="PF13688">
    <property type="entry name" value="Reprolysin_5"/>
    <property type="match status" value="1"/>
</dbReference>
<dbReference type="PANTHER" id="PTHR11905">
    <property type="entry name" value="ADAM A DISINTEGRIN AND METALLOPROTEASE DOMAIN"/>
    <property type="match status" value="1"/>
</dbReference>
<proteinExistence type="predicted"/>
<keyword evidence="4" id="KW-1185">Reference proteome</keyword>
<feature type="binding site" evidence="1">
    <location>
        <position position="334"/>
    </location>
    <ligand>
        <name>Zn(2+)</name>
        <dbReference type="ChEBI" id="CHEBI:29105"/>
        <note>catalytic</note>
    </ligand>
</feature>
<dbReference type="Proteomes" id="UP001519460">
    <property type="component" value="Unassembled WGS sequence"/>
</dbReference>
<feature type="binding site" evidence="1">
    <location>
        <position position="340"/>
    </location>
    <ligand>
        <name>Zn(2+)</name>
        <dbReference type="ChEBI" id="CHEBI:29105"/>
        <note>catalytic</note>
    </ligand>
</feature>
<dbReference type="InterPro" id="IPR001590">
    <property type="entry name" value="Peptidase_M12B"/>
</dbReference>
<comment type="caution">
    <text evidence="1">Lacks conserved residue(s) required for the propagation of feature annotation.</text>
</comment>
<evidence type="ECO:0000313" key="3">
    <source>
        <dbReference type="EMBL" id="KAK7469471.1"/>
    </source>
</evidence>
<dbReference type="SUPFAM" id="SSF55486">
    <property type="entry name" value="Metalloproteases ('zincins'), catalytic domain"/>
    <property type="match status" value="1"/>
</dbReference>
<sequence>MIITDFEKKDKQKNSGADIVDVQLIRHHEDHRIKRDAGESGMPDVIVTKFASAGEDVVLRLRRVPYLPMVVAGDDVKPYDRVSKHSSVYVDETRSASFIVKRSEFEDFILDGNLKHQGRQLIMKPAPRRRRSANGANTTDVNLHLITSESETVEYQDDDIPGPWELERTVSLRARVLGVLHTVETGFVVDYSDYINWLARFPTDTDNHIREYYTYCLQTLNAVFSSVKERNSAIDIRITVPQLYVLKTADRTFSEALNTASGGQPLNGNIFLSNFTDWIPQQAVNGLMQGYNFGTGTTVGVAFRGAMCTTYSVSVTQNRFTARIFNTAAHELGHSLGAQHDPDIGCANELSYVMGRLRKVPVDTTVADPGNLWDFSECSVSNFTTVLGATTCTLPSETSATNVLNPIPYGVIVTDRDEQCRYVTGYANSTESTSAF</sequence>
<dbReference type="AlphaFoldDB" id="A0ABD0JB85"/>